<dbReference type="Proteomes" id="UP000600363">
    <property type="component" value="Unassembled WGS sequence"/>
</dbReference>
<dbReference type="PANTHER" id="PTHR44119">
    <property type="entry name" value="MAGNESIUM-CHELATASE SUBUNIT CHLH, CHLOROPLASTIC"/>
    <property type="match status" value="1"/>
</dbReference>
<name>A0A832RX51_9EURY</name>
<accession>A0A832RX51</accession>
<gene>
    <name evidence="2" type="ORF">HA299_01255</name>
</gene>
<protein>
    <submittedName>
        <fullName evidence="2">Cobaltochelatase subunit CobN</fullName>
    </submittedName>
</protein>
<feature type="domain" description="CobN/magnesium chelatase" evidence="1">
    <location>
        <begin position="103"/>
        <end position="1141"/>
    </location>
</feature>
<dbReference type="AlphaFoldDB" id="A0A832RX51"/>
<dbReference type="PANTHER" id="PTHR44119:SF7">
    <property type="entry name" value="MAGNESIUM CHELATASE SUBUNIT"/>
    <property type="match status" value="1"/>
</dbReference>
<organism evidence="2 3">
    <name type="scientific">Methermicoccus shengliensis</name>
    <dbReference type="NCBI Taxonomy" id="660064"/>
    <lineage>
        <taxon>Archaea</taxon>
        <taxon>Methanobacteriati</taxon>
        <taxon>Methanobacteriota</taxon>
        <taxon>Stenosarchaea group</taxon>
        <taxon>Methanomicrobia</taxon>
        <taxon>Methanosarcinales</taxon>
        <taxon>Methermicoccaceae</taxon>
        <taxon>Methermicoccus</taxon>
    </lineage>
</organism>
<dbReference type="EMBL" id="DUIH01000004">
    <property type="protein sequence ID" value="HIH69239.1"/>
    <property type="molecule type" value="Genomic_DNA"/>
</dbReference>
<dbReference type="CDD" id="cd10150">
    <property type="entry name" value="CobN_like"/>
    <property type="match status" value="1"/>
</dbReference>
<sequence>MKVAFLVGYNGTVISVVERALEEIRSNGIDLTVWASYLPDTQPDDVAHHLKNADAVFLYVSPRHKNYELIESLVRGLKVPVFSIDQEADLSNVERGFVERAREYYLYGGYENIKNLLLFIVSHVGALDIEVPPPTEMPWDGVYHRSTGEKGKVGVLFYRSAYLDGDTEVYDALIEALERRGLGVVAVYSYGFIGASMMDASSTSIIEQYFADVDVLINCQSYFLFDSKPSTQFPVLQAIRSYALTEEEWRKGDGIEPMSITVSVALPEVSGTIEPVFIAGVRPQSSATGGVYNKHTPVREQVEYLAARCEKWVELARKPNSEKKIAIVLHNAPCKGAEATVGAAAGLDSFQSVVNVLHRMKREGYCVEGVPENGEALAQMIMQRRAVSEFRWTTASEIVRGGGAVALLDMRTYERWFKELPHKVQQEMLDVWGDPVRREGLCLHDDKIVIPGLRFGNVVVCVQPKRGCMGARCDGSVCKILHDPSCPPPHQYLAFYRWLEREFGADAVIHVGTHGSLEFLPGKGVGLSPECYPQIAIGTLPNLYIYTAINPMEGTIAKRRGYSTTIDHLPPVLAKCELYDDYEKLEQLLTEYKRATELREGARAHTLHHQIVEIAKRLGLYREEGLIEHLHDVLTLMEETQVREGLHVIGEPLTGEQMAHMICSMLRYDTSVPSIHRCVAGGGGDAGDAESRALDAIERVLGGEPAERIAEGSDVKGVLEFASFLGLRIEESTEREVSGILDGLSGRYIEPGLAGSLTRGCFDVLPTGRNLYGVDVTRVPTRAAWLVGKSLAERLIQRYMEEHGRYPENVGFVLWSTDVYRADGEEVCQILYTMGCMPVWDANGKVKGIEVIPLEELKRPRVDCTVRISGILRDSCRHIVELLDEAARRVAMLDEDPERNYVRKHTLSLVEEGCPMEDASCRVFGTKAGAYGAGVNYAVYSSAWRKEEELGEVFIDWSGYAYGKEAQGKPSHAQLASLLKSVDVTYLKKESDEFDILDCCCNFSYAGGFTAAAKRVSGKSAVPMFGDTRDPNQPRVRTMKEELERVVRTRLLNPAWIESMKRHGYKGAQDISKRITHVYGWSATAGIVEKWVYDEIFKTFVASEPMREWFEQTNPFALEEMERRLIEAAERGLWSADEDTLERLRELYLSMEGIMEERLGPGGDYQGGNITILTRDDVGAWKEKVRDIAWK</sequence>
<evidence type="ECO:0000313" key="2">
    <source>
        <dbReference type="EMBL" id="HIH69239.1"/>
    </source>
</evidence>
<dbReference type="RefSeq" id="WP_042686327.1">
    <property type="nucleotide sequence ID" value="NZ_DUIH01000004.1"/>
</dbReference>
<reference evidence="2" key="1">
    <citation type="journal article" date="2020" name="bioRxiv">
        <title>A rank-normalized archaeal taxonomy based on genome phylogeny resolves widespread incomplete and uneven classifications.</title>
        <authorList>
            <person name="Rinke C."/>
            <person name="Chuvochina M."/>
            <person name="Mussig A.J."/>
            <person name="Chaumeil P.-A."/>
            <person name="Waite D.W."/>
            <person name="Whitman W.B."/>
            <person name="Parks D.H."/>
            <person name="Hugenholtz P."/>
        </authorList>
    </citation>
    <scope>NUCLEOTIDE SEQUENCE</scope>
    <source>
        <strain evidence="2">UBA12518</strain>
    </source>
</reference>
<evidence type="ECO:0000259" key="1">
    <source>
        <dbReference type="Pfam" id="PF02514"/>
    </source>
</evidence>
<dbReference type="Pfam" id="PF02514">
    <property type="entry name" value="CobN-Mg_chel"/>
    <property type="match status" value="1"/>
</dbReference>
<dbReference type="InterPro" id="IPR003672">
    <property type="entry name" value="CobN/Mg_chltase"/>
</dbReference>
<comment type="caution">
    <text evidence="2">The sequence shown here is derived from an EMBL/GenBank/DDBJ whole genome shotgun (WGS) entry which is preliminary data.</text>
</comment>
<proteinExistence type="predicted"/>
<evidence type="ECO:0000313" key="3">
    <source>
        <dbReference type="Proteomes" id="UP000600363"/>
    </source>
</evidence>